<dbReference type="NCBIfam" id="TIGR00879">
    <property type="entry name" value="SP"/>
    <property type="match status" value="1"/>
</dbReference>
<feature type="transmembrane region" description="Helical" evidence="9">
    <location>
        <begin position="231"/>
        <end position="251"/>
    </location>
</feature>
<comment type="caution">
    <text evidence="11">The sequence shown here is derived from an EMBL/GenBank/DDBJ whole genome shotgun (WGS) entry which is preliminary data.</text>
</comment>
<feature type="domain" description="Major facilitator superfamily (MFS) profile" evidence="10">
    <location>
        <begin position="1"/>
        <end position="384"/>
    </location>
</feature>
<keyword evidence="5 9" id="KW-1133">Transmembrane helix</keyword>
<gene>
    <name evidence="11" type="ORF">SLS60_008757</name>
</gene>
<evidence type="ECO:0000256" key="8">
    <source>
        <dbReference type="RuleBase" id="RU003346"/>
    </source>
</evidence>
<dbReference type="InterPro" id="IPR005829">
    <property type="entry name" value="Sugar_transporter_CS"/>
</dbReference>
<comment type="subcellular location">
    <subcellularLocation>
        <location evidence="1">Membrane</location>
        <topology evidence="1">Multi-pass membrane protein</topology>
    </subcellularLocation>
</comment>
<dbReference type="Proteomes" id="UP001521785">
    <property type="component" value="Unassembled WGS sequence"/>
</dbReference>
<name>A0ABR3QYD5_9PLEO</name>
<proteinExistence type="inferred from homology"/>
<comment type="similarity">
    <text evidence="2 8">Belongs to the major facilitator superfamily. Sugar transporter (TC 2.A.1.1) family.</text>
</comment>
<dbReference type="EMBL" id="JAKJXO020000013">
    <property type="protein sequence ID" value="KAL1597175.1"/>
    <property type="molecule type" value="Genomic_DNA"/>
</dbReference>
<keyword evidence="4 9" id="KW-0812">Transmembrane</keyword>
<evidence type="ECO:0000313" key="12">
    <source>
        <dbReference type="Proteomes" id="UP001521785"/>
    </source>
</evidence>
<keyword evidence="7" id="KW-0462">Maltose metabolism</keyword>
<feature type="transmembrane region" description="Helical" evidence="9">
    <location>
        <begin position="332"/>
        <end position="351"/>
    </location>
</feature>
<dbReference type="PROSITE" id="PS00217">
    <property type="entry name" value="SUGAR_TRANSPORT_2"/>
    <property type="match status" value="1"/>
</dbReference>
<dbReference type="PANTHER" id="PTHR48022">
    <property type="entry name" value="PLASTIDIC GLUCOSE TRANSPORTER 4"/>
    <property type="match status" value="1"/>
</dbReference>
<dbReference type="InterPro" id="IPR005828">
    <property type="entry name" value="MFS_sugar_transport-like"/>
</dbReference>
<dbReference type="InterPro" id="IPR050360">
    <property type="entry name" value="MFS_Sugar_Transporters"/>
</dbReference>
<sequence>MFAGILSDRFGYRWTLILGLIVLTGLIFIPFYAHTLTTFLVGNLLMGIPWGVFQTMTTAYAAEVCPVPLRHYLTCFVNLCWIIGQFIKAGVLVGFVDRKDEWGYKIPFAIQWVWPIPIAIGIYLAPESPWWYIRSGKKAEAEVSLKRLARSSGFSQRDADAAMALMLYTDEMEKQVQSGTRYRDCFKGVNLRRTEIVCMTWLAQTMSGTALGGLSAFFYEQAGISDRDAFKLSWGQSALGALGTIASWFVLNKIGRKTLMFSGMCVIFVLLIITGCMGIPKEQTTATSWAAGTMVLLISATADFSIGPIVYTIVSEIPSTRLRAKSIILSRNVYNAINVAFVNIVSFRQLSPLAWDWGAKAAFFWAGTNLLFNAWIWFRMPETKGRTYAELDILFTNKVPARKFAKTKIETLGDGTEEVQKEQAERIAHA</sequence>
<dbReference type="InterPro" id="IPR036259">
    <property type="entry name" value="MFS_trans_sf"/>
</dbReference>
<reference evidence="11 12" key="1">
    <citation type="submission" date="2024-02" db="EMBL/GenBank/DDBJ databases">
        <title>De novo assembly and annotation of 12 fungi associated with fruit tree decline syndrome in Ontario, Canada.</title>
        <authorList>
            <person name="Sulman M."/>
            <person name="Ellouze W."/>
            <person name="Ilyukhin E."/>
        </authorList>
    </citation>
    <scope>NUCLEOTIDE SEQUENCE [LARGE SCALE GENOMIC DNA]</scope>
    <source>
        <strain evidence="11 12">M42-189</strain>
    </source>
</reference>
<dbReference type="InterPro" id="IPR003663">
    <property type="entry name" value="Sugar/inositol_transpt"/>
</dbReference>
<protein>
    <recommendedName>
        <fullName evidence="10">Major facilitator superfamily (MFS) profile domain-containing protein</fullName>
    </recommendedName>
</protein>
<feature type="transmembrane region" description="Helical" evidence="9">
    <location>
        <begin position="39"/>
        <end position="61"/>
    </location>
</feature>
<evidence type="ECO:0000313" key="11">
    <source>
        <dbReference type="EMBL" id="KAL1597175.1"/>
    </source>
</evidence>
<dbReference type="PANTHER" id="PTHR48022:SF5">
    <property type="entry name" value="ALPHA-GLUCOSIDES PERMEASE MPH2-RELATED"/>
    <property type="match status" value="1"/>
</dbReference>
<dbReference type="InterPro" id="IPR020846">
    <property type="entry name" value="MFS_dom"/>
</dbReference>
<feature type="transmembrane region" description="Helical" evidence="9">
    <location>
        <begin position="12"/>
        <end position="33"/>
    </location>
</feature>
<dbReference type="Pfam" id="PF00083">
    <property type="entry name" value="Sugar_tr"/>
    <property type="match status" value="1"/>
</dbReference>
<evidence type="ECO:0000256" key="3">
    <source>
        <dbReference type="ARBA" id="ARBA00022448"/>
    </source>
</evidence>
<feature type="transmembrane region" description="Helical" evidence="9">
    <location>
        <begin position="286"/>
        <end position="311"/>
    </location>
</feature>
<evidence type="ECO:0000256" key="9">
    <source>
        <dbReference type="SAM" id="Phobius"/>
    </source>
</evidence>
<feature type="transmembrane region" description="Helical" evidence="9">
    <location>
        <begin position="258"/>
        <end position="280"/>
    </location>
</feature>
<accession>A0ABR3QYD5</accession>
<feature type="transmembrane region" description="Helical" evidence="9">
    <location>
        <begin position="196"/>
        <end position="219"/>
    </location>
</feature>
<evidence type="ECO:0000256" key="5">
    <source>
        <dbReference type="ARBA" id="ARBA00022989"/>
    </source>
</evidence>
<keyword evidence="6 9" id="KW-0472">Membrane</keyword>
<evidence type="ECO:0000256" key="6">
    <source>
        <dbReference type="ARBA" id="ARBA00023136"/>
    </source>
</evidence>
<dbReference type="PROSITE" id="PS50850">
    <property type="entry name" value="MFS"/>
    <property type="match status" value="1"/>
</dbReference>
<evidence type="ECO:0000256" key="2">
    <source>
        <dbReference type="ARBA" id="ARBA00010992"/>
    </source>
</evidence>
<evidence type="ECO:0000256" key="7">
    <source>
        <dbReference type="ARBA" id="ARBA00026248"/>
    </source>
</evidence>
<evidence type="ECO:0000259" key="10">
    <source>
        <dbReference type="PROSITE" id="PS50850"/>
    </source>
</evidence>
<organism evidence="11 12">
    <name type="scientific">Paraconiothyrium brasiliense</name>
    <dbReference type="NCBI Taxonomy" id="300254"/>
    <lineage>
        <taxon>Eukaryota</taxon>
        <taxon>Fungi</taxon>
        <taxon>Dikarya</taxon>
        <taxon>Ascomycota</taxon>
        <taxon>Pezizomycotina</taxon>
        <taxon>Dothideomycetes</taxon>
        <taxon>Pleosporomycetidae</taxon>
        <taxon>Pleosporales</taxon>
        <taxon>Massarineae</taxon>
        <taxon>Didymosphaeriaceae</taxon>
        <taxon>Paraconiothyrium</taxon>
    </lineage>
</organism>
<evidence type="ECO:0000256" key="4">
    <source>
        <dbReference type="ARBA" id="ARBA00022692"/>
    </source>
</evidence>
<dbReference type="Gene3D" id="1.20.1250.20">
    <property type="entry name" value="MFS general substrate transporter like domains"/>
    <property type="match status" value="1"/>
</dbReference>
<keyword evidence="3 8" id="KW-0813">Transport</keyword>
<evidence type="ECO:0000256" key="1">
    <source>
        <dbReference type="ARBA" id="ARBA00004141"/>
    </source>
</evidence>
<keyword evidence="12" id="KW-1185">Reference proteome</keyword>
<dbReference type="SUPFAM" id="SSF103473">
    <property type="entry name" value="MFS general substrate transporter"/>
    <property type="match status" value="1"/>
</dbReference>
<feature type="transmembrane region" description="Helical" evidence="9">
    <location>
        <begin position="357"/>
        <end position="378"/>
    </location>
</feature>
<feature type="transmembrane region" description="Helical" evidence="9">
    <location>
        <begin position="73"/>
        <end position="96"/>
    </location>
</feature>